<dbReference type="SUPFAM" id="SSF48452">
    <property type="entry name" value="TPR-like"/>
    <property type="match status" value="2"/>
</dbReference>
<dbReference type="Pfam" id="PF24604">
    <property type="entry name" value="B-barrel_PelB_C"/>
    <property type="match status" value="1"/>
</dbReference>
<feature type="repeat" description="TPR" evidence="1">
    <location>
        <begin position="661"/>
        <end position="694"/>
    </location>
</feature>
<accession>A0A1H3L6U6</accession>
<dbReference type="InterPro" id="IPR057306">
    <property type="entry name" value="B-barrel_PelB_C"/>
</dbReference>
<sequence length="1282" mass="144030">MLNSKRNAGGSERPVTVPFWLIVLLAVLIGGALWMLFPKQDLERRLSVTGDDSELSYNYLSNLLKSDPGNENLRALLKAKEERLKAIKLAREEAAKQALPSAAVQAWERWQAAYQNYLEAQKQDHRAGGQADALALQVMQALKEVPLAGLTQEQALYLASSALVLKDAPLALGIYDDVAERQADPARKAQVYESAARQALGMSLYEESARLLRQASATTEDVQQSRAYLWQALQVLQSGNRASEALALARQQEELLGSDPETLRRLIGLARAAGNRAEAERYAKRLLQLSLLQQWQVQVAGASGAGPALASTVADDGAWALQPVAWTAPGWRMLRTADPARKPPPGLPFDDKTYQLGYEVFLENRNLEDAWRVATAAVRQAPQDMAWRERLAQVSEWMGQQQQALDNWLVIAQNTGREDAWKTVMRLAPGLFDDRALIAGLRHQLSRRPQDAALLQALVQAYERQAEPGAAIDYLQKHGSTPQSQILLAQLAERAGRSPLALQAWKRVLSDPEQRTPAHVMPAAVLALLQGEPALGLRWLEDAQTRVPAGMQDEGEYWRLLGDLAQDQRQEALTLKAYRRLLQTPHAGISDYDEVIRLLQRTDRREAAQMSLHAWEQFQDVRHLTQAFYLLEDQEDWTQIGRQVERIMADPALLKRLMGQPTFFQILGAYYQRTAQPKKAMEAFEKGLALDPGSTPLRQGLMWLLIDTQNAAALKLLLAAAEPVWARDADMHGALAAAYMTLSRPAVALERYLKPHRTEHADDFLWMMQYADALEQNQQADQAWNLRQQLWQREKARTRAQQGPSADAARRWLTAEGLDEVQRQARSRLMLFHTQGDAEFALMRELLRMDLEGGRREHSAAAAELAIAWLQERGEYQAERGYLWQQYARSRSKSASAPLWAEITVALAEKDVAQAGQLLQRHDEALPRYDRINAAAMVGDVRLAQTAGFESMAYQPDDDPLHLGLTEQLLAFSDYGGLQLRNRRMDAIDEQVSRLRWHVGLNPRWALDLDAEDVRRTVNKSTLVRGPSQERGIGLRLTRKTQSASSEFMLGRRESLESYTPMQFTQTYNVDSRWSLQASLGRHLATQETLAMRMGGMKDRVSLGSSYQLSRLDQITLELASERYRVQSGARVGSGNHAMLQYLHTYRSEAPTLQFGAFTSWHRYSRTDPALLQGRDAAILGYLPAFNDPTIDYLLPRSFRFSGLQMMFNTGYEQQYTRALRPYASLALTHHSINGAGYELGMGLATSLFGADHLALGLNLSKSGINTVGNTRELLLTYRLHY</sequence>
<keyword evidence="3" id="KW-0472">Membrane</keyword>
<dbReference type="InterPro" id="IPR019734">
    <property type="entry name" value="TPR_rpt"/>
</dbReference>
<dbReference type="InterPro" id="IPR011990">
    <property type="entry name" value="TPR-like_helical_dom_sf"/>
</dbReference>
<gene>
    <name evidence="5" type="ORF">SAMN05421547_10667</name>
</gene>
<name>A0A1H3L6U6_9BURK</name>
<organism evidence="5 6">
    <name type="scientific">Delftia lacustris</name>
    <dbReference type="NCBI Taxonomy" id="558537"/>
    <lineage>
        <taxon>Bacteria</taxon>
        <taxon>Pseudomonadati</taxon>
        <taxon>Pseudomonadota</taxon>
        <taxon>Betaproteobacteria</taxon>
        <taxon>Burkholderiales</taxon>
        <taxon>Comamonadaceae</taxon>
        <taxon>Delftia</taxon>
    </lineage>
</organism>
<reference evidence="5 6" key="1">
    <citation type="submission" date="2016-10" db="EMBL/GenBank/DDBJ databases">
        <authorList>
            <person name="de Groot N.N."/>
        </authorList>
    </citation>
    <scope>NUCLEOTIDE SEQUENCE [LARGE SCALE GENOMIC DNA]</scope>
    <source>
        <strain evidence="5 6">LMG 24775</strain>
    </source>
</reference>
<dbReference type="EMBL" id="FNPE01000006">
    <property type="protein sequence ID" value="SDY59929.1"/>
    <property type="molecule type" value="Genomic_DNA"/>
</dbReference>
<keyword evidence="3" id="KW-1133">Transmembrane helix</keyword>
<dbReference type="Proteomes" id="UP000183417">
    <property type="component" value="Unassembled WGS sequence"/>
</dbReference>
<keyword evidence="3" id="KW-0812">Transmembrane</keyword>
<evidence type="ECO:0000313" key="5">
    <source>
        <dbReference type="EMBL" id="SDY59929.1"/>
    </source>
</evidence>
<evidence type="ECO:0000256" key="2">
    <source>
        <dbReference type="SAM" id="Coils"/>
    </source>
</evidence>
<dbReference type="Pfam" id="PF13429">
    <property type="entry name" value="TPR_15"/>
    <property type="match status" value="1"/>
</dbReference>
<evidence type="ECO:0000256" key="1">
    <source>
        <dbReference type="PROSITE-ProRule" id="PRU00339"/>
    </source>
</evidence>
<dbReference type="GeneID" id="94690402"/>
<keyword evidence="2" id="KW-0175">Coiled coil</keyword>
<evidence type="ECO:0000256" key="3">
    <source>
        <dbReference type="SAM" id="Phobius"/>
    </source>
</evidence>
<proteinExistence type="predicted"/>
<dbReference type="RefSeq" id="WP_074921476.1">
    <property type="nucleotide sequence ID" value="NZ_CP141274.1"/>
</dbReference>
<dbReference type="Gene3D" id="1.25.40.10">
    <property type="entry name" value="Tetratricopeptide repeat domain"/>
    <property type="match status" value="2"/>
</dbReference>
<dbReference type="PROSITE" id="PS50005">
    <property type="entry name" value="TPR"/>
    <property type="match status" value="1"/>
</dbReference>
<protein>
    <submittedName>
        <fullName evidence="5">Tetratricopeptide repeat-containing protein</fullName>
    </submittedName>
</protein>
<feature type="transmembrane region" description="Helical" evidence="3">
    <location>
        <begin position="15"/>
        <end position="37"/>
    </location>
</feature>
<keyword evidence="1" id="KW-0802">TPR repeat</keyword>
<feature type="domain" description="PelB C-terminal" evidence="4">
    <location>
        <begin position="971"/>
        <end position="1281"/>
    </location>
</feature>
<evidence type="ECO:0000313" key="6">
    <source>
        <dbReference type="Proteomes" id="UP000183417"/>
    </source>
</evidence>
<evidence type="ECO:0000259" key="4">
    <source>
        <dbReference type="Pfam" id="PF24604"/>
    </source>
</evidence>
<feature type="coiled-coil region" evidence="2">
    <location>
        <begin position="70"/>
        <end position="97"/>
    </location>
</feature>